<accession>A0A7W4JEL6</accession>
<organism evidence="6 7">
    <name type="scientific">Gluconacetobacter tumulicola</name>
    <dbReference type="NCBI Taxonomy" id="1017177"/>
    <lineage>
        <taxon>Bacteria</taxon>
        <taxon>Pseudomonadati</taxon>
        <taxon>Pseudomonadota</taxon>
        <taxon>Alphaproteobacteria</taxon>
        <taxon>Acetobacterales</taxon>
        <taxon>Acetobacteraceae</taxon>
        <taxon>Gluconacetobacter</taxon>
    </lineage>
</organism>
<evidence type="ECO:0000256" key="3">
    <source>
        <dbReference type="ARBA" id="ARBA00023163"/>
    </source>
</evidence>
<dbReference type="EMBL" id="JABEQL010000014">
    <property type="protein sequence ID" value="MBB2179840.1"/>
    <property type="molecule type" value="Genomic_DNA"/>
</dbReference>
<dbReference type="InterPro" id="IPR050109">
    <property type="entry name" value="HTH-type_TetR-like_transc_reg"/>
</dbReference>
<dbReference type="RefSeq" id="WP_182966978.1">
    <property type="nucleotide sequence ID" value="NZ_JABEQL010000014.1"/>
</dbReference>
<feature type="DNA-binding region" description="H-T-H motif" evidence="4">
    <location>
        <begin position="82"/>
        <end position="101"/>
    </location>
</feature>
<gene>
    <name evidence="6" type="ORF">HLH29_11765</name>
</gene>
<dbReference type="Pfam" id="PF16859">
    <property type="entry name" value="TetR_C_11"/>
    <property type="match status" value="1"/>
</dbReference>
<dbReference type="GO" id="GO:0000976">
    <property type="term" value="F:transcription cis-regulatory region binding"/>
    <property type="evidence" value="ECO:0007669"/>
    <property type="project" value="TreeGrafter"/>
</dbReference>
<evidence type="ECO:0000259" key="5">
    <source>
        <dbReference type="PROSITE" id="PS50977"/>
    </source>
</evidence>
<dbReference type="AlphaFoldDB" id="A0A7W4JEL6"/>
<dbReference type="Pfam" id="PF00440">
    <property type="entry name" value="TetR_N"/>
    <property type="match status" value="1"/>
</dbReference>
<protein>
    <submittedName>
        <fullName evidence="6">TetR/AcrR family transcriptional regulator</fullName>
    </submittedName>
</protein>
<dbReference type="PANTHER" id="PTHR30055">
    <property type="entry name" value="HTH-TYPE TRANSCRIPTIONAL REGULATOR RUTR"/>
    <property type="match status" value="1"/>
</dbReference>
<dbReference type="Gene3D" id="1.10.357.10">
    <property type="entry name" value="Tetracycline Repressor, domain 2"/>
    <property type="match status" value="1"/>
</dbReference>
<dbReference type="Gene3D" id="1.10.10.60">
    <property type="entry name" value="Homeodomain-like"/>
    <property type="match status" value="1"/>
</dbReference>
<dbReference type="SUPFAM" id="SSF48498">
    <property type="entry name" value="Tetracyclin repressor-like, C-terminal domain"/>
    <property type="match status" value="1"/>
</dbReference>
<keyword evidence="2 4" id="KW-0238">DNA-binding</keyword>
<dbReference type="InterPro" id="IPR036271">
    <property type="entry name" value="Tet_transcr_reg_TetR-rel_C_sf"/>
</dbReference>
<name>A0A7W4JEL6_9PROT</name>
<keyword evidence="1" id="KW-0805">Transcription regulation</keyword>
<reference evidence="6 7" key="1">
    <citation type="submission" date="2020-04" db="EMBL/GenBank/DDBJ databases">
        <title>Description of novel Gluconacetobacter.</title>
        <authorList>
            <person name="Sombolestani A."/>
        </authorList>
    </citation>
    <scope>NUCLEOTIDE SEQUENCE [LARGE SCALE GENOMIC DNA]</scope>
    <source>
        <strain evidence="6 7">LMG 27725</strain>
    </source>
</reference>
<evidence type="ECO:0000256" key="1">
    <source>
        <dbReference type="ARBA" id="ARBA00023015"/>
    </source>
</evidence>
<evidence type="ECO:0000256" key="4">
    <source>
        <dbReference type="PROSITE-ProRule" id="PRU00335"/>
    </source>
</evidence>
<dbReference type="InterPro" id="IPR011075">
    <property type="entry name" value="TetR_C"/>
</dbReference>
<comment type="caution">
    <text evidence="6">The sequence shown here is derived from an EMBL/GenBank/DDBJ whole genome shotgun (WGS) entry which is preliminary data.</text>
</comment>
<dbReference type="PANTHER" id="PTHR30055:SF148">
    <property type="entry name" value="TETR-FAMILY TRANSCRIPTIONAL REGULATOR"/>
    <property type="match status" value="1"/>
</dbReference>
<keyword evidence="3" id="KW-0804">Transcription</keyword>
<dbReference type="InterPro" id="IPR009057">
    <property type="entry name" value="Homeodomain-like_sf"/>
</dbReference>
<dbReference type="Proteomes" id="UP000525623">
    <property type="component" value="Unassembled WGS sequence"/>
</dbReference>
<dbReference type="GO" id="GO:0003700">
    <property type="term" value="F:DNA-binding transcription factor activity"/>
    <property type="evidence" value="ECO:0007669"/>
    <property type="project" value="TreeGrafter"/>
</dbReference>
<evidence type="ECO:0000256" key="2">
    <source>
        <dbReference type="ARBA" id="ARBA00023125"/>
    </source>
</evidence>
<evidence type="ECO:0000313" key="6">
    <source>
        <dbReference type="EMBL" id="MBB2179840.1"/>
    </source>
</evidence>
<feature type="domain" description="HTH tetR-type" evidence="5">
    <location>
        <begin position="59"/>
        <end position="119"/>
    </location>
</feature>
<keyword evidence="7" id="KW-1185">Reference proteome</keyword>
<sequence>MDIDTIRIVSTQARCALGCRGSMSYENASTLFVDHVIFRPHDEVMNIVAGRVSGRPFRADVSDLVRATALELAYERGVGYATIENIAQRSGAAKSTIYRRWPNSASVLMDAFLSDISQEISYRDFGSVTDTFRHALSQLVTALSGKRRQLLRTLLGMAQMDEDLSGAFWERWIEPRRKEGIQFLKLARSRKEIRTDCDFDLILDILFGALYYRFMIPYREIDEDYINSLVENTFRSLLM</sequence>
<evidence type="ECO:0000313" key="7">
    <source>
        <dbReference type="Proteomes" id="UP000525623"/>
    </source>
</evidence>
<dbReference type="PROSITE" id="PS50977">
    <property type="entry name" value="HTH_TETR_2"/>
    <property type="match status" value="1"/>
</dbReference>
<dbReference type="InterPro" id="IPR001647">
    <property type="entry name" value="HTH_TetR"/>
</dbReference>
<dbReference type="SUPFAM" id="SSF46689">
    <property type="entry name" value="Homeodomain-like"/>
    <property type="match status" value="1"/>
</dbReference>
<proteinExistence type="predicted"/>